<feature type="transmembrane region" description="Helical" evidence="1">
    <location>
        <begin position="172"/>
        <end position="192"/>
    </location>
</feature>
<keyword evidence="1" id="KW-0472">Membrane</keyword>
<comment type="caution">
    <text evidence="3">The sequence shown here is derived from an EMBL/GenBank/DDBJ whole genome shotgun (WGS) entry which is preliminary data.</text>
</comment>
<accession>A0A942UZY3</accession>
<dbReference type="InterPro" id="IPR006976">
    <property type="entry name" value="VanZ-like"/>
</dbReference>
<proteinExistence type="predicted"/>
<evidence type="ECO:0000259" key="2">
    <source>
        <dbReference type="Pfam" id="PF04892"/>
    </source>
</evidence>
<dbReference type="Pfam" id="PF04892">
    <property type="entry name" value="VanZ"/>
    <property type="match status" value="1"/>
</dbReference>
<organism evidence="3 4">
    <name type="scientific">Anaeromonas frigoriresistens</name>
    <dbReference type="NCBI Taxonomy" id="2683708"/>
    <lineage>
        <taxon>Bacteria</taxon>
        <taxon>Bacillati</taxon>
        <taxon>Bacillota</taxon>
        <taxon>Tissierellia</taxon>
        <taxon>Tissierellales</taxon>
        <taxon>Thermohalobacteraceae</taxon>
        <taxon>Anaeromonas</taxon>
    </lineage>
</organism>
<dbReference type="Proteomes" id="UP000724672">
    <property type="component" value="Unassembled WGS sequence"/>
</dbReference>
<feature type="transmembrane region" description="Helical" evidence="1">
    <location>
        <begin position="142"/>
        <end position="166"/>
    </location>
</feature>
<feature type="transmembrane region" description="Helical" evidence="1">
    <location>
        <begin position="47"/>
        <end position="66"/>
    </location>
</feature>
<feature type="transmembrane region" description="Helical" evidence="1">
    <location>
        <begin position="6"/>
        <end position="27"/>
    </location>
</feature>
<dbReference type="AlphaFoldDB" id="A0A942UZY3"/>
<evidence type="ECO:0000256" key="1">
    <source>
        <dbReference type="SAM" id="Phobius"/>
    </source>
</evidence>
<feature type="domain" description="VanZ-like" evidence="2">
    <location>
        <begin position="47"/>
        <end position="188"/>
    </location>
</feature>
<reference evidence="3" key="1">
    <citation type="submission" date="2019-12" db="EMBL/GenBank/DDBJ databases">
        <title>Clostridiaceae gen. nov. sp. nov., isolated from sediment in Xinjiang, China.</title>
        <authorList>
            <person name="Zhang R."/>
        </authorList>
    </citation>
    <scope>NUCLEOTIDE SEQUENCE</scope>
    <source>
        <strain evidence="3">D2Q-11</strain>
    </source>
</reference>
<keyword evidence="1" id="KW-1133">Transmembrane helix</keyword>
<keyword evidence="4" id="KW-1185">Reference proteome</keyword>
<sequence>MGYSLRSEFIVIIGIPIYLVVFAIHIFKRYKKNIKIKWFRELVKFVFVIYVLMLMSVTLFPIYIGIDHDPNYYRLPINLIPFKNVIKEIGMIGTSYGGDIVFHIKLILRNVVGNTILLLPLGVMSPIIWGKFTRVKMIILEGLIVSIFIELLQLIEILSGIAFMRAVDIDDLILNVLGVIIGYLIYKLTFYISNKYHIKSIMNLFAESTKEHPSDGTD</sequence>
<feature type="transmembrane region" description="Helical" evidence="1">
    <location>
        <begin position="111"/>
        <end position="130"/>
    </location>
</feature>
<dbReference type="PANTHER" id="PTHR36834">
    <property type="entry name" value="MEMBRANE PROTEIN-RELATED"/>
    <property type="match status" value="1"/>
</dbReference>
<keyword evidence="1" id="KW-0812">Transmembrane</keyword>
<evidence type="ECO:0000313" key="3">
    <source>
        <dbReference type="EMBL" id="MBS4537542.1"/>
    </source>
</evidence>
<dbReference type="RefSeq" id="WP_203365473.1">
    <property type="nucleotide sequence ID" value="NZ_WSFT01000017.1"/>
</dbReference>
<dbReference type="PANTHER" id="PTHR36834:SF2">
    <property type="entry name" value="MEMBRANE PROTEIN"/>
    <property type="match status" value="1"/>
</dbReference>
<name>A0A942UZY3_9FIRM</name>
<protein>
    <submittedName>
        <fullName evidence="3">VanZ family protein</fullName>
    </submittedName>
</protein>
<dbReference type="EMBL" id="WSFT01000017">
    <property type="protein sequence ID" value="MBS4537542.1"/>
    <property type="molecule type" value="Genomic_DNA"/>
</dbReference>
<gene>
    <name evidence="3" type="ORF">GOQ27_03655</name>
</gene>
<evidence type="ECO:0000313" key="4">
    <source>
        <dbReference type="Proteomes" id="UP000724672"/>
    </source>
</evidence>
<dbReference type="InterPro" id="IPR053150">
    <property type="entry name" value="Teicoplanin_resist-assoc"/>
</dbReference>